<name>A0A0G0JGV8_9BACT</name>
<evidence type="ECO:0000256" key="2">
    <source>
        <dbReference type="SAM" id="Phobius"/>
    </source>
</evidence>
<sequence>MKIIQKLLSIIVVVSFLTTQVISVSAISVPTPPPAPTQETSAPTPPPAPSAPSYTEEVEEIKEEPIVQSSPSPSPSPSLEPSPSPTPTPTATTSVANTQNGAASSNTGTVLTENSSQTDQNNIASVNSGLNLDSTTGKNNGSYNVGDTSLTTGAANTSGTIITAANTNVAGVAVSEFNVNDNHTGDIILSTTTAQVIDTNTQGTFQNNDGTVGNSLTLVADSGNNKASYNTGGNSSITTGDANVSANVLTLLNNNLAGNIIYGVVNIFGNLVGDIIFPEVANIASSSTTNNTSTFQTNNADIKNNLVLSAQTGDNNTSYNTGGNSSSQTGEASINTKVLNIANSNIAGGNYWLVIINQAGQWVGKILGAPTGSTMAGSPGTNLSVNEKGEVVANVGDITTVTNTTVEQSNNATVKNNINLSANSGGNSASFNTGGLSTIKTGDAKIIANLVNFVNNNIAGGGKLFVTVVNVFGSWVGDFVTPGTKKSTKGGLASGQEPKPAIAKTVANEQSNISSESSAVLDSSGGLVEAVVVPTTKKPNLLNFTQVAGIKIFQQVENTEDLPLLTSIDDELTKSEEGKTISINLAWLFIILPLIGITYWLNLKLVAWRRW</sequence>
<keyword evidence="2" id="KW-0812">Transmembrane</keyword>
<organism evidence="3 4">
    <name type="scientific">Candidatus Daviesbacteria bacterium GW2011_GWA2_38_24</name>
    <dbReference type="NCBI Taxonomy" id="1618422"/>
    <lineage>
        <taxon>Bacteria</taxon>
        <taxon>Candidatus Daviesiibacteriota</taxon>
    </lineage>
</organism>
<gene>
    <name evidence="3" type="ORF">US86_C0007G0017</name>
</gene>
<keyword evidence="2" id="KW-1133">Transmembrane helix</keyword>
<reference evidence="3 4" key="1">
    <citation type="journal article" date="2015" name="Nature">
        <title>rRNA introns, odd ribosomes, and small enigmatic genomes across a large radiation of phyla.</title>
        <authorList>
            <person name="Brown C.T."/>
            <person name="Hug L.A."/>
            <person name="Thomas B.C."/>
            <person name="Sharon I."/>
            <person name="Castelle C.J."/>
            <person name="Singh A."/>
            <person name="Wilkins M.J."/>
            <person name="Williams K.H."/>
            <person name="Banfield J.F."/>
        </authorList>
    </citation>
    <scope>NUCLEOTIDE SEQUENCE [LARGE SCALE GENOMIC DNA]</scope>
</reference>
<evidence type="ECO:0000256" key="1">
    <source>
        <dbReference type="SAM" id="MobiDB-lite"/>
    </source>
</evidence>
<feature type="region of interest" description="Disordered" evidence="1">
    <location>
        <begin position="28"/>
        <end position="137"/>
    </location>
</feature>
<dbReference type="EMBL" id="LBUP01000007">
    <property type="protein sequence ID" value="KKQ65972.1"/>
    <property type="molecule type" value="Genomic_DNA"/>
</dbReference>
<evidence type="ECO:0000313" key="3">
    <source>
        <dbReference type="EMBL" id="KKQ65972.1"/>
    </source>
</evidence>
<protein>
    <submittedName>
        <fullName evidence="3">Uncharacterized protein</fullName>
    </submittedName>
</protein>
<dbReference type="Proteomes" id="UP000034235">
    <property type="component" value="Unassembled WGS sequence"/>
</dbReference>
<accession>A0A0G0JGV8</accession>
<feature type="compositionally biased region" description="Pro residues" evidence="1">
    <location>
        <begin position="72"/>
        <end position="88"/>
    </location>
</feature>
<feature type="transmembrane region" description="Helical" evidence="2">
    <location>
        <begin position="581"/>
        <end position="601"/>
    </location>
</feature>
<comment type="caution">
    <text evidence="3">The sequence shown here is derived from an EMBL/GenBank/DDBJ whole genome shotgun (WGS) entry which is preliminary data.</text>
</comment>
<dbReference type="AlphaFoldDB" id="A0A0G0JGV8"/>
<keyword evidence="2" id="KW-0472">Membrane</keyword>
<feature type="compositionally biased region" description="Polar residues" evidence="1">
    <location>
        <begin position="95"/>
        <end position="137"/>
    </location>
</feature>
<proteinExistence type="predicted"/>
<evidence type="ECO:0000313" key="4">
    <source>
        <dbReference type="Proteomes" id="UP000034235"/>
    </source>
</evidence>